<feature type="short sequence motif" description="GXSXG" evidence="4">
    <location>
        <begin position="181"/>
        <end position="185"/>
    </location>
</feature>
<evidence type="ECO:0000256" key="1">
    <source>
        <dbReference type="ARBA" id="ARBA00022801"/>
    </source>
</evidence>
<dbReference type="Proteomes" id="UP000185904">
    <property type="component" value="Unassembled WGS sequence"/>
</dbReference>
<evidence type="ECO:0000259" key="5">
    <source>
        <dbReference type="PROSITE" id="PS51635"/>
    </source>
</evidence>
<evidence type="ECO:0000256" key="3">
    <source>
        <dbReference type="ARBA" id="ARBA00023098"/>
    </source>
</evidence>
<feature type="active site" description="Proton acceptor" evidence="4">
    <location>
        <position position="327"/>
    </location>
</feature>
<feature type="active site" description="Nucleophile" evidence="4">
    <location>
        <position position="183"/>
    </location>
</feature>
<keyword evidence="3 4" id="KW-0443">Lipid metabolism</keyword>
<keyword evidence="1 4" id="KW-0378">Hydrolase</keyword>
<dbReference type="Gene3D" id="3.40.1090.10">
    <property type="entry name" value="Cytosolic phospholipase A2 catalytic domain"/>
    <property type="match status" value="1"/>
</dbReference>
<keyword evidence="2 4" id="KW-0442">Lipid degradation</keyword>
<protein>
    <recommendedName>
        <fullName evidence="5">PNPLA domain-containing protein</fullName>
    </recommendedName>
</protein>
<reference evidence="6 7" key="1">
    <citation type="submission" date="2016-03" db="EMBL/GenBank/DDBJ databases">
        <title>The draft genome sequence of Fonsecaea nubica causative agent of cutaneous subcutaneous infection in human host.</title>
        <authorList>
            <person name="Costa F."/>
            <person name="Sybren D.H."/>
            <person name="Raittz R.T."/>
            <person name="Weiss V.A."/>
            <person name="Leao A.C."/>
            <person name="Gomes R."/>
            <person name="De Souza E.M."/>
            <person name="Pedrosa F.O."/>
            <person name="Steffens M.B."/>
            <person name="Bombassaro A."/>
            <person name="Tadra-Sfeir M.Z."/>
            <person name="Moreno L.F."/>
            <person name="Najafzadeh M.J."/>
            <person name="Felipe M.S."/>
            <person name="Teixeira M."/>
            <person name="Sun J."/>
            <person name="Xi L."/>
            <person name="Castro M.A."/>
            <person name="Vicente V.A."/>
        </authorList>
    </citation>
    <scope>NUCLEOTIDE SEQUENCE [LARGE SCALE GENOMIC DNA]</scope>
    <source>
        <strain evidence="6 7">CBS 269.64</strain>
    </source>
</reference>
<dbReference type="PANTHER" id="PTHR24185">
    <property type="entry name" value="CALCIUM-INDEPENDENT PHOSPHOLIPASE A2-GAMMA"/>
    <property type="match status" value="1"/>
</dbReference>
<feature type="short sequence motif" description="DGA/G" evidence="4">
    <location>
        <begin position="327"/>
        <end position="329"/>
    </location>
</feature>
<evidence type="ECO:0000256" key="2">
    <source>
        <dbReference type="ARBA" id="ARBA00022963"/>
    </source>
</evidence>
<dbReference type="Pfam" id="PF01734">
    <property type="entry name" value="Patatin"/>
    <property type="match status" value="1"/>
</dbReference>
<dbReference type="GeneID" id="34587876"/>
<dbReference type="EMBL" id="LVCJ01000023">
    <property type="protein sequence ID" value="OAL36300.1"/>
    <property type="molecule type" value="Genomic_DNA"/>
</dbReference>
<dbReference type="PROSITE" id="PS51635">
    <property type="entry name" value="PNPLA"/>
    <property type="match status" value="1"/>
</dbReference>
<evidence type="ECO:0000313" key="6">
    <source>
        <dbReference type="EMBL" id="OAL36300.1"/>
    </source>
</evidence>
<dbReference type="GO" id="GO:0047499">
    <property type="term" value="F:calcium-independent phospholipase A2 activity"/>
    <property type="evidence" value="ECO:0007669"/>
    <property type="project" value="TreeGrafter"/>
</dbReference>
<dbReference type="InterPro" id="IPR002641">
    <property type="entry name" value="PNPLA_dom"/>
</dbReference>
<organism evidence="6 7">
    <name type="scientific">Fonsecaea nubica</name>
    <dbReference type="NCBI Taxonomy" id="856822"/>
    <lineage>
        <taxon>Eukaryota</taxon>
        <taxon>Fungi</taxon>
        <taxon>Dikarya</taxon>
        <taxon>Ascomycota</taxon>
        <taxon>Pezizomycotina</taxon>
        <taxon>Eurotiomycetes</taxon>
        <taxon>Chaetothyriomycetidae</taxon>
        <taxon>Chaetothyriales</taxon>
        <taxon>Herpotrichiellaceae</taxon>
        <taxon>Fonsecaea</taxon>
    </lineage>
</organism>
<feature type="short sequence motif" description="GXGXXG" evidence="4">
    <location>
        <begin position="125"/>
        <end position="130"/>
    </location>
</feature>
<dbReference type="GO" id="GO:0016020">
    <property type="term" value="C:membrane"/>
    <property type="evidence" value="ECO:0007669"/>
    <property type="project" value="TreeGrafter"/>
</dbReference>
<dbReference type="RefSeq" id="XP_022501312.1">
    <property type="nucleotide sequence ID" value="XM_022642754.1"/>
</dbReference>
<keyword evidence="7" id="KW-1185">Reference proteome</keyword>
<dbReference type="GO" id="GO:0019369">
    <property type="term" value="P:arachidonate metabolic process"/>
    <property type="evidence" value="ECO:0007669"/>
    <property type="project" value="TreeGrafter"/>
</dbReference>
<dbReference type="GO" id="GO:0046486">
    <property type="term" value="P:glycerolipid metabolic process"/>
    <property type="evidence" value="ECO:0007669"/>
    <property type="project" value="UniProtKB-ARBA"/>
</dbReference>
<dbReference type="InterPro" id="IPR016035">
    <property type="entry name" value="Acyl_Trfase/lysoPLipase"/>
</dbReference>
<dbReference type="OrthoDB" id="1658288at2759"/>
<accession>A0A178D298</accession>
<feature type="domain" description="PNPLA" evidence="5">
    <location>
        <begin position="121"/>
        <end position="340"/>
    </location>
</feature>
<dbReference type="GO" id="GO:0016042">
    <property type="term" value="P:lipid catabolic process"/>
    <property type="evidence" value="ECO:0007669"/>
    <property type="project" value="UniProtKB-UniRule"/>
</dbReference>
<dbReference type="PANTHER" id="PTHR24185:SF1">
    <property type="entry name" value="CALCIUM-INDEPENDENT PHOSPHOLIPASE A2-GAMMA"/>
    <property type="match status" value="1"/>
</dbReference>
<dbReference type="SUPFAM" id="SSF52151">
    <property type="entry name" value="FabD/lysophospholipase-like"/>
    <property type="match status" value="1"/>
</dbReference>
<proteinExistence type="predicted"/>
<name>A0A178D298_9EURO</name>
<comment type="caution">
    <text evidence="6">The sequence shown here is derived from an EMBL/GenBank/DDBJ whole genome shotgun (WGS) entry which is preliminary data.</text>
</comment>
<evidence type="ECO:0000256" key="4">
    <source>
        <dbReference type="PROSITE-ProRule" id="PRU01161"/>
    </source>
</evidence>
<dbReference type="AlphaFoldDB" id="A0A178D298"/>
<sequence length="512" mass="57850">MEESIKKFRDAAEEFMRQIRADESVSGERWDDVLSMVTNIRIGIKELEEKLIPIGLVHGRTYQGLKNRIDYMTKTLNHGPRYEDLSFDLSSSHAKFINDIELVKAHYSDKRKALFTGGRLLSIDGGGVRGVCSLLVLQGLMKAIQAVEKNEHLNLEQNWDTDEESNRDLPLPKHYFDLVGGTSTGGLIAIMLFRLGMPIPTVMAKYDELSKRIFKPGISRGLGTFFKPLFNRPWFSGSELEKEVKKVLVDQNLREDAMMQEDGVRCRTFVCAVTKRTRHTVNFRSYHPQELRMPYHIPCSIVEAARATTAAPFYFPAKKIDGITFWDGGLQNNNTIGQVLGEYGPGIPAVVISLGTGISSTGLGQERPQEKSDAPNYTEIKDLESPSFSWPALSQIRAVLEFVTNAENEHRSFEQFLSSLEIPYFRLNPTMKEVVGLSDYTRLDYLKEKTKNYLEQRNVQNDLEKIARLLLRPLPVDPLGLDDEMHPQTVHLPVVRSSGEASRAASGIDRVL</sequence>
<gene>
    <name evidence="6" type="ORF">AYO20_04458</name>
</gene>
<evidence type="ECO:0000313" key="7">
    <source>
        <dbReference type="Proteomes" id="UP000185904"/>
    </source>
</evidence>